<dbReference type="InterPro" id="IPR027417">
    <property type="entry name" value="P-loop_NTPase"/>
</dbReference>
<dbReference type="SUPFAM" id="SSF52540">
    <property type="entry name" value="P-loop containing nucleoside triphosphate hydrolases"/>
    <property type="match status" value="1"/>
</dbReference>
<keyword evidence="3" id="KW-1185">Reference proteome</keyword>
<sequence length="631" mass="72784">MDILKRLDTYREQEEKLKWEGTFEEYLELIKERPWVAQSAHSRVYNMINDAGVEEVNGRKSYSFFNNQLFGLEEALEKLVEEYFHPAAKRLDVRKRVLLLMGPVSGGKSTLVTMLKRGLEAYARTDRGAVYAIKGCPMHEDPLHLIPHYLRDDFYKEYGIRIEGNLSPLNLMRLEQEYGGRVEDVMVQRVLFSEDKRVGIGTFSPSDPKSQDIADLTGSIDFSTIAEYGSESDPRAYRFDGELNKANRGLMEFQEMLKCDEKFLWNLLSLTQEGNFKAGRFALISADELIVAHTNETEYRSFISNKKNEALHSRIIVMPVPYNLKVSQEEKIYEKMINESDVADVHIAPHTLKVAAMFTILTRLKEPKRGDIDLLKKMRLYDGESLEGFNSADIDELRKEYQEEGMSGIDPRYVINRISSTIIRKEVQSINALDVLRSLKEGLDQHASITAELKEKYLNFISLARKEYDDIAKSEVQKAFVYSYEESAKTLMDNYLDNVEAYCNKAKLRDPLTGEEINPDEKLMRSIEEQIGISENAKKAFREEILIRISAYARKGKRFDYNSHDRLREAIQKKLFADLKDVVKITTSTKTPDEQQLKKINEVVVRLIDEYGYNSTSANELLRYVGSLLNR</sequence>
<dbReference type="Pfam" id="PF06798">
    <property type="entry name" value="PrkA"/>
    <property type="match status" value="1"/>
</dbReference>
<keyword evidence="2" id="KW-0808">Transferase</keyword>
<feature type="domain" description="PrkA AAA" evidence="1">
    <location>
        <begin position="21"/>
        <end position="371"/>
    </location>
</feature>
<organism evidence="2 3">
    <name type="scientific">Heyndrickxia acidicola</name>
    <dbReference type="NCBI Taxonomy" id="209389"/>
    <lineage>
        <taxon>Bacteria</taxon>
        <taxon>Bacillati</taxon>
        <taxon>Bacillota</taxon>
        <taxon>Bacilli</taxon>
        <taxon>Bacillales</taxon>
        <taxon>Bacillaceae</taxon>
        <taxon>Heyndrickxia</taxon>
    </lineage>
</organism>
<dbReference type="PANTHER" id="PTHR30267">
    <property type="entry name" value="PROTEIN KINASE PRKA"/>
    <property type="match status" value="1"/>
</dbReference>
<dbReference type="Pfam" id="PF08298">
    <property type="entry name" value="AAA_PrkA"/>
    <property type="match status" value="1"/>
</dbReference>
<proteinExistence type="predicted"/>
<dbReference type="EMBL" id="JARMAB010000009">
    <property type="protein sequence ID" value="MED1202990.1"/>
    <property type="molecule type" value="Genomic_DNA"/>
</dbReference>
<dbReference type="SMART" id="SM00763">
    <property type="entry name" value="AAA_PrkA"/>
    <property type="match status" value="1"/>
</dbReference>
<dbReference type="PIRSF" id="PIRSF000549">
    <property type="entry name" value="Ser_prot_kin"/>
    <property type="match status" value="1"/>
</dbReference>
<keyword evidence="2" id="KW-0418">Kinase</keyword>
<accession>A0ABU6ME89</accession>
<evidence type="ECO:0000313" key="3">
    <source>
        <dbReference type="Proteomes" id="UP001341444"/>
    </source>
</evidence>
<evidence type="ECO:0000259" key="1">
    <source>
        <dbReference type="SMART" id="SM00763"/>
    </source>
</evidence>
<gene>
    <name evidence="2" type="ORF">P4T90_07755</name>
</gene>
<evidence type="ECO:0000313" key="2">
    <source>
        <dbReference type="EMBL" id="MED1202990.1"/>
    </source>
</evidence>
<dbReference type="InterPro" id="IPR010650">
    <property type="entry name" value="PrkA_C"/>
</dbReference>
<dbReference type="Gene3D" id="3.40.50.300">
    <property type="entry name" value="P-loop containing nucleotide triphosphate hydrolases"/>
    <property type="match status" value="1"/>
</dbReference>
<dbReference type="RefSeq" id="WP_066266040.1">
    <property type="nucleotide sequence ID" value="NZ_JARMAB010000009.1"/>
</dbReference>
<reference evidence="2 3" key="1">
    <citation type="submission" date="2023-03" db="EMBL/GenBank/DDBJ databases">
        <title>Bacillus Genome Sequencing.</title>
        <authorList>
            <person name="Dunlap C."/>
        </authorList>
    </citation>
    <scope>NUCLEOTIDE SEQUENCE [LARGE SCALE GENOMIC DNA]</scope>
    <source>
        <strain evidence="2 3">B-23453</strain>
    </source>
</reference>
<dbReference type="PANTHER" id="PTHR30267:SF2">
    <property type="entry name" value="PROTEIN PRKA"/>
    <property type="match status" value="1"/>
</dbReference>
<protein>
    <submittedName>
        <fullName evidence="2">PrkA family serine protein kinase</fullName>
    </submittedName>
</protein>
<dbReference type="Proteomes" id="UP001341444">
    <property type="component" value="Unassembled WGS sequence"/>
</dbReference>
<dbReference type="InterPro" id="IPR013153">
    <property type="entry name" value="Prk_AAA"/>
</dbReference>
<name>A0ABU6ME89_9BACI</name>
<comment type="caution">
    <text evidence="2">The sequence shown here is derived from an EMBL/GenBank/DDBJ whole genome shotgun (WGS) entry which is preliminary data.</text>
</comment>
<dbReference type="GO" id="GO:0016301">
    <property type="term" value="F:kinase activity"/>
    <property type="evidence" value="ECO:0007669"/>
    <property type="project" value="UniProtKB-KW"/>
</dbReference>
<dbReference type="InterPro" id="IPR016230">
    <property type="entry name" value="PrkA/YeaG"/>
</dbReference>